<feature type="compositionally biased region" description="Low complexity" evidence="1">
    <location>
        <begin position="37"/>
        <end position="52"/>
    </location>
</feature>
<sequence>MKLTKSIRVAAPIVQALTTTTTTTSAIALSASNNMTSGSPSRAHVSSASSAQQQQCKISTKIATTALDKARALELPSREETLRRDQKVYDFWNHNDELLEDAWKEWQATQDLPKLDESLIHPKLRQVVDDIWQIVQESSSNDFDDNTVAAQELVLKELFDEVAPGVYSVQFLDLEKVHILRQWFDAAAESGIPIRPPYGIVLNRKGFMMDQRSVGYWAAPDFQTFYKDILIDSYIRPISRAFFSDSILATDDSESFAFSIQYQVGGDESIRHHTDASTVTFNINMDAEQLWTGSNLYFWESLNGGKRYTVDWAPGKAVMHLGRTLHAALPIESGIRNNIVVWTMGKDGGRGYGGGPLTSEDGKYHEDYQLTRQERWNKPEGPTQKPWDRWSPF</sequence>
<name>A0AAD2CTB0_9STRA</name>
<evidence type="ECO:0008006" key="4">
    <source>
        <dbReference type="Google" id="ProtNLM"/>
    </source>
</evidence>
<comment type="caution">
    <text evidence="2">The sequence shown here is derived from an EMBL/GenBank/DDBJ whole genome shotgun (WGS) entry which is preliminary data.</text>
</comment>
<feature type="region of interest" description="Disordered" evidence="1">
    <location>
        <begin position="33"/>
        <end position="52"/>
    </location>
</feature>
<dbReference type="AlphaFoldDB" id="A0AAD2CTB0"/>
<feature type="region of interest" description="Disordered" evidence="1">
    <location>
        <begin position="372"/>
        <end position="393"/>
    </location>
</feature>
<gene>
    <name evidence="2" type="ORF">CYCCA115_LOCUS9657</name>
</gene>
<accession>A0AAD2CTB0</accession>
<evidence type="ECO:0000256" key="1">
    <source>
        <dbReference type="SAM" id="MobiDB-lite"/>
    </source>
</evidence>
<reference evidence="2" key="1">
    <citation type="submission" date="2023-08" db="EMBL/GenBank/DDBJ databases">
        <authorList>
            <person name="Audoor S."/>
            <person name="Bilcke G."/>
        </authorList>
    </citation>
    <scope>NUCLEOTIDE SEQUENCE</scope>
</reference>
<dbReference type="Gene3D" id="2.60.120.620">
    <property type="entry name" value="q2cbj1_9rhob like domain"/>
    <property type="match status" value="1"/>
</dbReference>
<keyword evidence="3" id="KW-1185">Reference proteome</keyword>
<dbReference type="SUPFAM" id="SSF51197">
    <property type="entry name" value="Clavaminate synthase-like"/>
    <property type="match status" value="1"/>
</dbReference>
<evidence type="ECO:0000313" key="2">
    <source>
        <dbReference type="EMBL" id="CAJ1945513.1"/>
    </source>
</evidence>
<proteinExistence type="predicted"/>
<dbReference type="EMBL" id="CAKOGP040001446">
    <property type="protein sequence ID" value="CAJ1945513.1"/>
    <property type="molecule type" value="Genomic_DNA"/>
</dbReference>
<protein>
    <recommendedName>
        <fullName evidence="4">Fe2OG dioxygenase domain-containing protein</fullName>
    </recommendedName>
</protein>
<evidence type="ECO:0000313" key="3">
    <source>
        <dbReference type="Proteomes" id="UP001295423"/>
    </source>
</evidence>
<organism evidence="2 3">
    <name type="scientific">Cylindrotheca closterium</name>
    <dbReference type="NCBI Taxonomy" id="2856"/>
    <lineage>
        <taxon>Eukaryota</taxon>
        <taxon>Sar</taxon>
        <taxon>Stramenopiles</taxon>
        <taxon>Ochrophyta</taxon>
        <taxon>Bacillariophyta</taxon>
        <taxon>Bacillariophyceae</taxon>
        <taxon>Bacillariophycidae</taxon>
        <taxon>Bacillariales</taxon>
        <taxon>Bacillariaceae</taxon>
        <taxon>Cylindrotheca</taxon>
    </lineage>
</organism>
<dbReference type="Proteomes" id="UP001295423">
    <property type="component" value="Unassembled WGS sequence"/>
</dbReference>